<organism evidence="2 3">
    <name type="scientific">Clavelina lepadiformis</name>
    <name type="common">Light-bulb sea squirt</name>
    <name type="synonym">Ascidia lepadiformis</name>
    <dbReference type="NCBI Taxonomy" id="159417"/>
    <lineage>
        <taxon>Eukaryota</taxon>
        <taxon>Metazoa</taxon>
        <taxon>Chordata</taxon>
        <taxon>Tunicata</taxon>
        <taxon>Ascidiacea</taxon>
        <taxon>Aplousobranchia</taxon>
        <taxon>Clavelinidae</taxon>
        <taxon>Clavelina</taxon>
    </lineage>
</organism>
<proteinExistence type="predicted"/>
<evidence type="ECO:0000313" key="3">
    <source>
        <dbReference type="Proteomes" id="UP001642483"/>
    </source>
</evidence>
<feature type="compositionally biased region" description="Polar residues" evidence="1">
    <location>
        <begin position="14"/>
        <end position="23"/>
    </location>
</feature>
<sequence>MALSGCLEDKMPKQLSSMIQPPTNGKYRPTWTENDSFLASFPSEASSLLDRN</sequence>
<dbReference type="EMBL" id="CAWYQH010000101">
    <property type="protein sequence ID" value="CAK8685831.1"/>
    <property type="molecule type" value="Genomic_DNA"/>
</dbReference>
<comment type="caution">
    <text evidence="2">The sequence shown here is derived from an EMBL/GenBank/DDBJ whole genome shotgun (WGS) entry which is preliminary data.</text>
</comment>
<reference evidence="2 3" key="1">
    <citation type="submission" date="2024-02" db="EMBL/GenBank/DDBJ databases">
        <authorList>
            <person name="Daric V."/>
            <person name="Darras S."/>
        </authorList>
    </citation>
    <scope>NUCLEOTIDE SEQUENCE [LARGE SCALE GENOMIC DNA]</scope>
</reference>
<evidence type="ECO:0000256" key="1">
    <source>
        <dbReference type="SAM" id="MobiDB-lite"/>
    </source>
</evidence>
<dbReference type="Proteomes" id="UP001642483">
    <property type="component" value="Unassembled WGS sequence"/>
</dbReference>
<keyword evidence="3" id="KW-1185">Reference proteome</keyword>
<name>A0ABP0G4S2_CLALP</name>
<accession>A0ABP0G4S2</accession>
<gene>
    <name evidence="2" type="ORF">CVLEPA_LOCUS16921</name>
</gene>
<protein>
    <submittedName>
        <fullName evidence="2">Uncharacterized protein</fullName>
    </submittedName>
</protein>
<evidence type="ECO:0000313" key="2">
    <source>
        <dbReference type="EMBL" id="CAK8685831.1"/>
    </source>
</evidence>
<feature type="region of interest" description="Disordered" evidence="1">
    <location>
        <begin position="1"/>
        <end position="31"/>
    </location>
</feature>